<evidence type="ECO:0000313" key="3">
    <source>
        <dbReference type="WBParaSite" id="SBAD_0000865301-mRNA-1"/>
    </source>
</evidence>
<reference evidence="1 2" key="2">
    <citation type="submission" date="2018-11" db="EMBL/GenBank/DDBJ databases">
        <authorList>
            <consortium name="Pathogen Informatics"/>
        </authorList>
    </citation>
    <scope>NUCLEOTIDE SEQUENCE [LARGE SCALE GENOMIC DNA]</scope>
</reference>
<gene>
    <name evidence="1" type="ORF">SBAD_LOCUS8344</name>
</gene>
<reference evidence="3" key="1">
    <citation type="submission" date="2016-06" db="UniProtKB">
        <authorList>
            <consortium name="WormBaseParasite"/>
        </authorList>
    </citation>
    <scope>IDENTIFICATION</scope>
</reference>
<sequence length="188" mass="20604">MSRLRFPSFFTIPQFSTSLRGPGLVVTFYGVFATAFSCLPFSSGRRTGKSGVACRQCDYIKVIGNSNLPMLPVAATAVSFLRIRWSIQSRNVVNSGADSTTLCLTPMHNGFAVDPPVWRAMPGARFVPHTHLCHDTPAQERRKLESGAAVVEEMTQKRCKPHFADYGLWRMAANIGDIGGEPAPIPFV</sequence>
<protein>
    <submittedName>
        <fullName evidence="1 3">Uncharacterized protein</fullName>
    </submittedName>
</protein>
<dbReference type="Proteomes" id="UP000270296">
    <property type="component" value="Unassembled WGS sequence"/>
</dbReference>
<evidence type="ECO:0000313" key="1">
    <source>
        <dbReference type="EMBL" id="VDP16626.1"/>
    </source>
</evidence>
<organism evidence="3">
    <name type="scientific">Soboliphyme baturini</name>
    <dbReference type="NCBI Taxonomy" id="241478"/>
    <lineage>
        <taxon>Eukaryota</taxon>
        <taxon>Metazoa</taxon>
        <taxon>Ecdysozoa</taxon>
        <taxon>Nematoda</taxon>
        <taxon>Enoplea</taxon>
        <taxon>Dorylaimia</taxon>
        <taxon>Dioctophymatida</taxon>
        <taxon>Dioctophymatoidea</taxon>
        <taxon>Soboliphymatidae</taxon>
        <taxon>Soboliphyme</taxon>
    </lineage>
</organism>
<accession>A0A183IXJ6</accession>
<dbReference type="WBParaSite" id="SBAD_0000865301-mRNA-1">
    <property type="protein sequence ID" value="SBAD_0000865301-mRNA-1"/>
    <property type="gene ID" value="SBAD_0000865301"/>
</dbReference>
<name>A0A183IXJ6_9BILA</name>
<evidence type="ECO:0000313" key="2">
    <source>
        <dbReference type="Proteomes" id="UP000270296"/>
    </source>
</evidence>
<proteinExistence type="predicted"/>
<dbReference type="AlphaFoldDB" id="A0A183IXJ6"/>
<dbReference type="EMBL" id="UZAM01011501">
    <property type="protein sequence ID" value="VDP16626.1"/>
    <property type="molecule type" value="Genomic_DNA"/>
</dbReference>
<keyword evidence="2" id="KW-1185">Reference proteome</keyword>